<evidence type="ECO:0000256" key="11">
    <source>
        <dbReference type="SAM" id="MobiDB-lite"/>
    </source>
</evidence>
<dbReference type="InterPro" id="IPR008467">
    <property type="entry name" value="Dynein1_light_intermed_chain"/>
</dbReference>
<dbReference type="PANTHER" id="PTHR12688:SF0">
    <property type="entry name" value="DYNEIN LIGHT INTERMEDIATE CHAIN"/>
    <property type="match status" value="1"/>
</dbReference>
<dbReference type="AlphaFoldDB" id="A0A0W0GB09"/>
<evidence type="ECO:0000256" key="2">
    <source>
        <dbReference type="ARBA" id="ARBA00006831"/>
    </source>
</evidence>
<gene>
    <name evidence="12" type="ORF">WG66_1665</name>
</gene>
<evidence type="ECO:0000256" key="3">
    <source>
        <dbReference type="ARBA" id="ARBA00022448"/>
    </source>
</evidence>
<accession>A0A0W0GB09</accession>
<sequence length="903" mass="98691">MDSRPATPEAPPENLWSSILDSVSSTRSIPSKQILILGKPLTGKSTLASALLQKPVSDEGKDDQKTDFALGYDYADVRDEGDEDMLARLSVYTVPSSDPTYTRLLPHFLPPRTSLPHTLVMIVLDWTRPWTFVEELETWLKWVEDWAKGDGSRELDIVREENRERWMHYLLHYTEPSTDPIPATSTASNTVLPLSTGSFTHNSSGVPIVIACTKADLIDEGHDLVAGTSGMGGMVKGKGGEWEERTDGVMQILRTICLKYGASMFYTTQQPSTLQVLRQYALHALFVPPAPSPAAIAGTEAPAPVRNPFPFNEKPNTLDRDRVVIPAGWDSWGKITVLRDFDPKAWGEAWEQDLESADGEGASARRMFSALVSDQGRKPPLLPPFNNPVPEQQFLAKNYDENSKKADRDPRGAFRNPADMENAAGVVGPLGSSSFNLPNVERALSEMESGIGGVNGPSVPDSRKAGRPPGVKTNSGRPPSSPSPLPTSPSPTGQTQHEVLQNFFQSLLSNKDRPSSSAAVRAPKLNGSTSSNPDDSKKSDPKISYDRFVEDLDIGDSFTASVIDCLVKEVADRRSRPEGDRRIIAERTVKSLRSLIAASRVASAERGTRRAHTRRFGLSDFLSSHHDETSQDDDEDEFNAMLEPPQVSVEGARLSSAELFDAYGTGSNSILPFLRQSSPIPISSTEEESAPSFVTGTSPARIVPTSSSSRTVPGSQLSRQASIRRASRVNRSEFSDFTSRRRTSIRDSIMSRLDEASSSTTRGISRGDGGNAPRRRFFPAVTAYHRVEQGLPWNDPDSEGDDARLSVLLRFREDYPEHIQDDAATSGEHVVPSSLPNPRLRRGGIRAPEFMLSRHASPVYPPADDDSGSSTPGPVVEIRRIENNLSNDTAAYPTPGPGDDENP</sequence>
<feature type="region of interest" description="Disordered" evidence="11">
    <location>
        <begin position="682"/>
        <end position="735"/>
    </location>
</feature>
<keyword evidence="5" id="KW-0493">Microtubule</keyword>
<feature type="region of interest" description="Disordered" evidence="11">
    <location>
        <begin position="449"/>
        <end position="495"/>
    </location>
</feature>
<feature type="region of interest" description="Disordered" evidence="11">
    <location>
        <begin position="753"/>
        <end position="774"/>
    </location>
</feature>
<dbReference type="GO" id="GO:0035974">
    <property type="term" value="C:meiotic spindle pole body"/>
    <property type="evidence" value="ECO:0007669"/>
    <property type="project" value="TreeGrafter"/>
</dbReference>
<dbReference type="GO" id="GO:0007018">
    <property type="term" value="P:microtubule-based movement"/>
    <property type="evidence" value="ECO:0007669"/>
    <property type="project" value="InterPro"/>
</dbReference>
<reference evidence="12 13" key="1">
    <citation type="submission" date="2015-12" db="EMBL/GenBank/DDBJ databases">
        <title>Draft genome sequence of Moniliophthora roreri, the causal agent of frosty pod rot of cacao.</title>
        <authorList>
            <person name="Aime M.C."/>
            <person name="Diaz-Valderrama J.R."/>
            <person name="Kijpornyongpan T."/>
            <person name="Phillips-Mora W."/>
        </authorList>
    </citation>
    <scope>NUCLEOTIDE SEQUENCE [LARGE SCALE GENOMIC DNA]</scope>
    <source>
        <strain evidence="12 13">MCA 2952</strain>
    </source>
</reference>
<organism evidence="12 13">
    <name type="scientific">Moniliophthora roreri</name>
    <name type="common">Frosty pod rot fungus</name>
    <name type="synonym">Monilia roreri</name>
    <dbReference type="NCBI Taxonomy" id="221103"/>
    <lineage>
        <taxon>Eukaryota</taxon>
        <taxon>Fungi</taxon>
        <taxon>Dikarya</taxon>
        <taxon>Basidiomycota</taxon>
        <taxon>Agaricomycotina</taxon>
        <taxon>Agaricomycetes</taxon>
        <taxon>Agaricomycetidae</taxon>
        <taxon>Agaricales</taxon>
        <taxon>Marasmiineae</taxon>
        <taxon>Marasmiaceae</taxon>
        <taxon>Moniliophthora</taxon>
    </lineage>
</organism>
<dbReference type="PANTHER" id="PTHR12688">
    <property type="entry name" value="DYNEIN LIGHT INTERMEDIATE CHAIN"/>
    <property type="match status" value="1"/>
</dbReference>
<comment type="subcellular location">
    <subcellularLocation>
        <location evidence="1">Cytoplasm</location>
        <location evidence="1">Cytoskeleton</location>
    </subcellularLocation>
</comment>
<dbReference type="InterPro" id="IPR027417">
    <property type="entry name" value="P-loop_NTPase"/>
</dbReference>
<dbReference type="SUPFAM" id="SSF52540">
    <property type="entry name" value="P-loop containing nucleoside triphosphate hydrolases"/>
    <property type="match status" value="1"/>
</dbReference>
<name>A0A0W0GB09_MONRR</name>
<feature type="region of interest" description="Disordered" evidence="11">
    <location>
        <begin position="821"/>
        <end position="903"/>
    </location>
</feature>
<keyword evidence="9" id="KW-0505">Motor protein</keyword>
<protein>
    <recommendedName>
        <fullName evidence="14">Dynein light intermediate chain</fullName>
    </recommendedName>
</protein>
<keyword evidence="6" id="KW-0547">Nucleotide-binding</keyword>
<evidence type="ECO:0000313" key="13">
    <source>
        <dbReference type="Proteomes" id="UP000054988"/>
    </source>
</evidence>
<evidence type="ECO:0000256" key="10">
    <source>
        <dbReference type="ARBA" id="ARBA00023212"/>
    </source>
</evidence>
<dbReference type="GO" id="GO:0000226">
    <property type="term" value="P:microtubule cytoskeleton organization"/>
    <property type="evidence" value="ECO:0007669"/>
    <property type="project" value="TreeGrafter"/>
</dbReference>
<feature type="compositionally biased region" description="Basic and acidic residues" evidence="11">
    <location>
        <begin position="399"/>
        <end position="412"/>
    </location>
</feature>
<keyword evidence="10" id="KW-0206">Cytoskeleton</keyword>
<dbReference type="Proteomes" id="UP000054988">
    <property type="component" value="Unassembled WGS sequence"/>
</dbReference>
<evidence type="ECO:0008006" key="14">
    <source>
        <dbReference type="Google" id="ProtNLM"/>
    </source>
</evidence>
<dbReference type="Pfam" id="PF05783">
    <property type="entry name" value="DLIC"/>
    <property type="match status" value="3"/>
</dbReference>
<feature type="compositionally biased region" description="Pro residues" evidence="11">
    <location>
        <begin position="479"/>
        <end position="489"/>
    </location>
</feature>
<evidence type="ECO:0000256" key="7">
    <source>
        <dbReference type="ARBA" id="ARBA00022840"/>
    </source>
</evidence>
<feature type="compositionally biased region" description="Polar residues" evidence="11">
    <location>
        <begin position="694"/>
        <end position="721"/>
    </location>
</feature>
<dbReference type="GO" id="GO:0045504">
    <property type="term" value="F:dynein heavy chain binding"/>
    <property type="evidence" value="ECO:0007669"/>
    <property type="project" value="TreeGrafter"/>
</dbReference>
<dbReference type="GO" id="GO:0005524">
    <property type="term" value="F:ATP binding"/>
    <property type="evidence" value="ECO:0007669"/>
    <property type="project" value="UniProtKB-KW"/>
</dbReference>
<evidence type="ECO:0000256" key="4">
    <source>
        <dbReference type="ARBA" id="ARBA00022490"/>
    </source>
</evidence>
<dbReference type="GO" id="GO:0005874">
    <property type="term" value="C:microtubule"/>
    <property type="evidence" value="ECO:0007669"/>
    <property type="project" value="UniProtKB-KW"/>
</dbReference>
<dbReference type="eggNOG" id="KOG3905">
    <property type="taxonomic scope" value="Eukaryota"/>
</dbReference>
<keyword evidence="8" id="KW-0243">Dynein</keyword>
<evidence type="ECO:0000313" key="12">
    <source>
        <dbReference type="EMBL" id="KTB45749.1"/>
    </source>
</evidence>
<feature type="region of interest" description="Disordered" evidence="11">
    <location>
        <begin position="399"/>
        <end position="418"/>
    </location>
</feature>
<feature type="region of interest" description="Disordered" evidence="11">
    <location>
        <begin position="510"/>
        <end position="542"/>
    </location>
</feature>
<comment type="similarity">
    <text evidence="2">Belongs to the dynein light intermediate chain family.</text>
</comment>
<proteinExistence type="inferred from homology"/>
<dbReference type="EMBL" id="LATX01000628">
    <property type="protein sequence ID" value="KTB45749.1"/>
    <property type="molecule type" value="Genomic_DNA"/>
</dbReference>
<evidence type="ECO:0000256" key="8">
    <source>
        <dbReference type="ARBA" id="ARBA00023017"/>
    </source>
</evidence>
<dbReference type="InterPro" id="IPR022780">
    <property type="entry name" value="Dynein_light_int_chain"/>
</dbReference>
<evidence type="ECO:0000256" key="5">
    <source>
        <dbReference type="ARBA" id="ARBA00022701"/>
    </source>
</evidence>
<evidence type="ECO:0000256" key="6">
    <source>
        <dbReference type="ARBA" id="ARBA00022741"/>
    </source>
</evidence>
<keyword evidence="7" id="KW-0067">ATP-binding</keyword>
<evidence type="ECO:0000256" key="9">
    <source>
        <dbReference type="ARBA" id="ARBA00023175"/>
    </source>
</evidence>
<dbReference type="Gene3D" id="3.40.50.300">
    <property type="entry name" value="P-loop containing nucleotide triphosphate hydrolases"/>
    <property type="match status" value="1"/>
</dbReference>
<evidence type="ECO:0000256" key="1">
    <source>
        <dbReference type="ARBA" id="ARBA00004245"/>
    </source>
</evidence>
<keyword evidence="3" id="KW-0813">Transport</keyword>
<keyword evidence="4" id="KW-0963">Cytoplasm</keyword>
<comment type="caution">
    <text evidence="12">The sequence shown here is derived from an EMBL/GenBank/DDBJ whole genome shotgun (WGS) entry which is preliminary data.</text>
</comment>
<dbReference type="GO" id="GO:0005868">
    <property type="term" value="C:cytoplasmic dynein complex"/>
    <property type="evidence" value="ECO:0007669"/>
    <property type="project" value="InterPro"/>
</dbReference>